<proteinExistence type="predicted"/>
<dbReference type="Proteomes" id="UP000001072">
    <property type="component" value="Unassembled WGS sequence"/>
</dbReference>
<evidence type="ECO:0000256" key="1">
    <source>
        <dbReference type="ARBA" id="ARBA00023125"/>
    </source>
</evidence>
<dbReference type="KEGG" id="mlr:MELLADRAFT_111738"/>
<keyword evidence="1" id="KW-0238">DNA-binding</keyword>
<gene>
    <name evidence="3" type="ORF">MELLADRAFT_111738</name>
</gene>
<dbReference type="HOGENOM" id="CLU_1845549_0_0_1"/>
<reference evidence="4" key="1">
    <citation type="journal article" date="2011" name="Proc. Natl. Acad. Sci. U.S.A.">
        <title>Obligate biotrophy features unraveled by the genomic analysis of rust fungi.</title>
        <authorList>
            <person name="Duplessis S."/>
            <person name="Cuomo C.A."/>
            <person name="Lin Y.-C."/>
            <person name="Aerts A."/>
            <person name="Tisserant E."/>
            <person name="Veneault-Fourrey C."/>
            <person name="Joly D.L."/>
            <person name="Hacquard S."/>
            <person name="Amselem J."/>
            <person name="Cantarel B.L."/>
            <person name="Chiu R."/>
            <person name="Coutinho P.M."/>
            <person name="Feau N."/>
            <person name="Field M."/>
            <person name="Frey P."/>
            <person name="Gelhaye E."/>
            <person name="Goldberg J."/>
            <person name="Grabherr M.G."/>
            <person name="Kodira C.D."/>
            <person name="Kohler A."/>
            <person name="Kuees U."/>
            <person name="Lindquist E.A."/>
            <person name="Lucas S.M."/>
            <person name="Mago R."/>
            <person name="Mauceli E."/>
            <person name="Morin E."/>
            <person name="Murat C."/>
            <person name="Pangilinan J.L."/>
            <person name="Park R."/>
            <person name="Pearson M."/>
            <person name="Quesneville H."/>
            <person name="Rouhier N."/>
            <person name="Sakthikumar S."/>
            <person name="Salamov A.A."/>
            <person name="Schmutz J."/>
            <person name="Selles B."/>
            <person name="Shapiro H."/>
            <person name="Tanguay P."/>
            <person name="Tuskan G.A."/>
            <person name="Henrissat B."/>
            <person name="Van de Peer Y."/>
            <person name="Rouze P."/>
            <person name="Ellis J.G."/>
            <person name="Dodds P.N."/>
            <person name="Schein J.E."/>
            <person name="Zhong S."/>
            <person name="Hamelin R.C."/>
            <person name="Grigoriev I.V."/>
            <person name="Szabo L.J."/>
            <person name="Martin F."/>
        </authorList>
    </citation>
    <scope>NUCLEOTIDE SEQUENCE [LARGE SCALE GENOMIC DNA]</scope>
    <source>
        <strain evidence="4">98AG31 / pathotype 3-4-7</strain>
    </source>
</reference>
<sequence>MGKTKSCRKAALRFEENETNNKTDIENSLDPNTQSKYQSGYRRFQKFCTDEKYKLYPDETTLAHFVSSVSRELRPTTPWTNDKAVTRSDRRSQRQHRGAIIDPLTECNDSSSHLPRYGMSTTSMHKIARTTNTILRMRP</sequence>
<dbReference type="EMBL" id="GL883146">
    <property type="protein sequence ID" value="EGG00578.1"/>
    <property type="molecule type" value="Genomic_DNA"/>
</dbReference>
<dbReference type="Gene3D" id="1.10.150.130">
    <property type="match status" value="1"/>
</dbReference>
<dbReference type="RefSeq" id="XP_007416225.1">
    <property type="nucleotide sequence ID" value="XM_007416163.1"/>
</dbReference>
<evidence type="ECO:0000313" key="4">
    <source>
        <dbReference type="Proteomes" id="UP000001072"/>
    </source>
</evidence>
<dbReference type="InParanoid" id="F4S4D6"/>
<dbReference type="VEuPathDB" id="FungiDB:MELLADRAFT_111738"/>
<organism evidence="4">
    <name type="scientific">Melampsora larici-populina (strain 98AG31 / pathotype 3-4-7)</name>
    <name type="common">Poplar leaf rust fungus</name>
    <dbReference type="NCBI Taxonomy" id="747676"/>
    <lineage>
        <taxon>Eukaryota</taxon>
        <taxon>Fungi</taxon>
        <taxon>Dikarya</taxon>
        <taxon>Basidiomycota</taxon>
        <taxon>Pucciniomycotina</taxon>
        <taxon>Pucciniomycetes</taxon>
        <taxon>Pucciniales</taxon>
        <taxon>Melampsoraceae</taxon>
        <taxon>Melampsora</taxon>
    </lineage>
</organism>
<feature type="compositionally biased region" description="Basic and acidic residues" evidence="2">
    <location>
        <begin position="14"/>
        <end position="25"/>
    </location>
</feature>
<dbReference type="AlphaFoldDB" id="F4S4D6"/>
<feature type="region of interest" description="Disordered" evidence="2">
    <location>
        <begin position="74"/>
        <end position="100"/>
    </location>
</feature>
<keyword evidence="4" id="KW-1185">Reference proteome</keyword>
<dbReference type="GO" id="GO:0003677">
    <property type="term" value="F:DNA binding"/>
    <property type="evidence" value="ECO:0007669"/>
    <property type="project" value="UniProtKB-KW"/>
</dbReference>
<evidence type="ECO:0000256" key="2">
    <source>
        <dbReference type="SAM" id="MobiDB-lite"/>
    </source>
</evidence>
<feature type="region of interest" description="Disordered" evidence="2">
    <location>
        <begin position="14"/>
        <end position="36"/>
    </location>
</feature>
<dbReference type="InterPro" id="IPR010998">
    <property type="entry name" value="Integrase_recombinase_N"/>
</dbReference>
<evidence type="ECO:0000313" key="3">
    <source>
        <dbReference type="EMBL" id="EGG00578.1"/>
    </source>
</evidence>
<protein>
    <submittedName>
        <fullName evidence="3">Uncharacterized protein</fullName>
    </submittedName>
</protein>
<dbReference type="GeneID" id="18924473"/>
<name>F4S4D6_MELLP</name>
<accession>F4S4D6</accession>